<reference evidence="1 2" key="1">
    <citation type="submission" date="2015-06" db="EMBL/GenBank/DDBJ databases">
        <title>New insights into the roles of widespread benthic archaea in carbon and nitrogen cycling.</title>
        <authorList>
            <person name="Lazar C.S."/>
            <person name="Baker B.J."/>
            <person name="Seitz K.W."/>
            <person name="Hyde A.S."/>
            <person name="Dick G.J."/>
            <person name="Hinrichs K.-U."/>
            <person name="Teske A.P."/>
        </authorList>
    </citation>
    <scope>NUCLEOTIDE SEQUENCE [LARGE SCALE GENOMIC DNA]</scope>
    <source>
        <strain evidence="1">DG-45</strain>
    </source>
</reference>
<dbReference type="AlphaFoldDB" id="A0A0M0BRJ5"/>
<accession>A0A0M0BRJ5</accession>
<evidence type="ECO:0000313" key="1">
    <source>
        <dbReference type="EMBL" id="KON31212.1"/>
    </source>
</evidence>
<gene>
    <name evidence="1" type="ORF">AC482_01530</name>
</gene>
<sequence length="153" mass="15647">MKAYKALGALIMALQLAGLVVSVLSFHTLYSVLSSTVAGESFEVELVIDHSTGAGTLTLNALPRNGGFLGADLSMALAVEDADGGDIARDAASGHIGAGGARPFTLGLTLPSEAVQAFQEESGVLFEVAIEIRTLEGLVGVSNTLRLRGGGFE</sequence>
<dbReference type="EMBL" id="LFWZ01000010">
    <property type="protein sequence ID" value="KON31212.1"/>
    <property type="molecule type" value="Genomic_DNA"/>
</dbReference>
<dbReference type="Proteomes" id="UP000037210">
    <property type="component" value="Unassembled WGS sequence"/>
</dbReference>
<evidence type="ECO:0000313" key="2">
    <source>
        <dbReference type="Proteomes" id="UP000037210"/>
    </source>
</evidence>
<name>A0A0M0BRJ5_9ARCH</name>
<comment type="caution">
    <text evidence="1">The sequence shown here is derived from an EMBL/GenBank/DDBJ whole genome shotgun (WGS) entry which is preliminary data.</text>
</comment>
<proteinExistence type="predicted"/>
<organism evidence="1 2">
    <name type="scientific">miscellaneous Crenarchaeota group-15 archaeon DG-45</name>
    <dbReference type="NCBI Taxonomy" id="1685127"/>
    <lineage>
        <taxon>Archaea</taxon>
        <taxon>Candidatus Bathyarchaeota</taxon>
        <taxon>MCG-15</taxon>
    </lineage>
</organism>
<protein>
    <submittedName>
        <fullName evidence="1">Uncharacterized protein</fullName>
    </submittedName>
</protein>